<dbReference type="GO" id="GO:0006384">
    <property type="term" value="P:transcription initiation at RNA polymerase III promoter"/>
    <property type="evidence" value="ECO:0007669"/>
    <property type="project" value="InterPro"/>
</dbReference>
<dbReference type="PANTHER" id="PTHR15180:SF1">
    <property type="entry name" value="GENERAL TRANSCRIPTION FACTOR 3C POLYPEPTIDE 1"/>
    <property type="match status" value="1"/>
</dbReference>
<comment type="caution">
    <text evidence="11">The sequence shown here is derived from an EMBL/GenBank/DDBJ whole genome shotgun (WGS) entry which is preliminary data.</text>
</comment>
<evidence type="ECO:0000256" key="1">
    <source>
        <dbReference type="ARBA" id="ARBA00004123"/>
    </source>
</evidence>
<feature type="compositionally biased region" description="Polar residues" evidence="6">
    <location>
        <begin position="1180"/>
        <end position="1192"/>
    </location>
</feature>
<feature type="domain" description="Transcription factor tau subunit sfc3/Tfc3 C-terminal" evidence="8">
    <location>
        <begin position="1219"/>
        <end position="1582"/>
    </location>
</feature>
<evidence type="ECO:0000259" key="10">
    <source>
        <dbReference type="Pfam" id="PF24538"/>
    </source>
</evidence>
<evidence type="ECO:0000256" key="2">
    <source>
        <dbReference type="ARBA" id="ARBA00022553"/>
    </source>
</evidence>
<keyword evidence="2" id="KW-0597">Phosphoprotein</keyword>
<evidence type="ECO:0000259" key="7">
    <source>
        <dbReference type="Pfam" id="PF04182"/>
    </source>
</evidence>
<keyword evidence="12" id="KW-1185">Reference proteome</keyword>
<dbReference type="GO" id="GO:0005634">
    <property type="term" value="C:nucleus"/>
    <property type="evidence" value="ECO:0007669"/>
    <property type="project" value="UniProtKB-SubCell"/>
</dbReference>
<dbReference type="InterPro" id="IPR046488">
    <property type="entry name" value="Sfc3/Tfc3_C"/>
</dbReference>
<dbReference type="GO" id="GO:0003677">
    <property type="term" value="F:DNA binding"/>
    <property type="evidence" value="ECO:0007669"/>
    <property type="project" value="UniProtKB-KW"/>
</dbReference>
<dbReference type="Pfam" id="PF24101">
    <property type="entry name" value="WHD_GTF3C1"/>
    <property type="match status" value="1"/>
</dbReference>
<organism evidence="11 12">
    <name type="scientific">Bifiguratus adelaidae</name>
    <dbReference type="NCBI Taxonomy" id="1938954"/>
    <lineage>
        <taxon>Eukaryota</taxon>
        <taxon>Fungi</taxon>
        <taxon>Fungi incertae sedis</taxon>
        <taxon>Mucoromycota</taxon>
        <taxon>Mucoromycotina</taxon>
        <taxon>Endogonomycetes</taxon>
        <taxon>Endogonales</taxon>
        <taxon>Endogonales incertae sedis</taxon>
        <taxon>Bifiguratus</taxon>
    </lineage>
</organism>
<feature type="region of interest" description="Disordered" evidence="6">
    <location>
        <begin position="436"/>
        <end position="579"/>
    </location>
</feature>
<evidence type="ECO:0000313" key="12">
    <source>
        <dbReference type="Proteomes" id="UP000242875"/>
    </source>
</evidence>
<dbReference type="InterPro" id="IPR044210">
    <property type="entry name" value="Tfc3-like"/>
</dbReference>
<sequence>MDELVLAAQEEVALDGLNGTDLARFWSLLRSKQRDIAQECIDARRAEAQRDPEQEPVEEEVGEFDVEWKAYFWQWVQAVGSLSLQKRGGKNDSHHPVSGWRRKTYTSLLEDGEEADYRLVSDEETRKMVVMGDSTQTLSAVTYQYLDLITRAREAGIAQTDLTKELGHKPVMAHHHVKSLIKAGLIVKTPVVFHGVFTSILINARFSTEPVITVSDDEDADTREPDFDATDYKNTASENQHSTGINVAVIRKRVLDLLTHATNHIMTIGDICEALGFDQRDLYQRRWFVNRLTLMEDKGILRKIFVPQEGGGQLRCVQLVKSANSKDEDYETDALEDESTMLADVPYQMQIFNLIKESGLRGITVMELRSQLNKMGTRYMMYALEKLKTPAPKGYRRYQLYHSYEMAGKERRLRFYCREAWKVKMHELERTEALLSSDAGSDVETEVDWEQSAPSMKTTAPQRPPRPTQGRGRPRKDGKPVGSVPTKKRPRPTEIQGEPSVPRKRGRPRKDGSQGKPPPKGKKSSATNQPESSSTPMANDSQVVAVVEPAQSGDGNELISIPSTVDVSSAPPAQPSESFAIQSTIDGWLETLPREPMENIDVDTLETMPSTERSTEQPSQASEAADETFTVDAMEAPTPSPTPCKRQPKPRKEPKMDSKQTSGTKSKAREGAKYNATYEKRKNTILEVLARERIIDVTASFITRLEDRIAELTGEVNPYRMDRKTVVRTSETMHESKLLQVLRVHLDRYSKDGSTRFLLIHNDLPVDGPEVQGFIELLRERAIFGDIRLTRAQKTVERVNVDRLSDLRRRWIGAEGPGSEGSDNEQADNSTVPKETSWWMTVAQDFGFVNARMKRAKLMHQFIIQMMAEPQIVERRIDTEKRIFYISHLVESLPLRLYLQCLGHNHRSEDLTSFIENGGNLNTPLKSLPQTILLEIKKANKNLKTHIKTLLNTLHTLSLIEPTESRDTESMAFQMDPITGYEVPLQVPLYDLSDGGRSRRVVRQCRMETSDDFMTYWADLYNSVSTEWSEEEARQARQANGQPKPREKRFPTYASPQALKGPLGFVLNPRNWVASYTYSRSQRMILRTYHKFFNNINAFDPSLIDEISRLTGLLNSRIRHYYEARYKAKIAHKQLSARSRRRYMVEDDRGAVANRNDSGIGRKAGKQAGGQTSVDKDGVTPSSSAAEGTSTSRGEEAGSSVTLEDMYEEPYKEAQSRTRQRNWTAEEDEIVKLGSVILRHCSPKAATIWKPMEVLLPHRSSTEVRRRRLQLRHDREYVKQEDTLADMFHAVYQQGTAAGEIVANVWSDRPDFDMMGIYRYFKTHLDGMTKAEIVESAEASDSRTQKLILPADISLLHELFRVEKSSQESATEEILDERTWTRGMTHKRELLEERGLTVLVTRSLHTALFESRESENLEYERLSMLCKMILLTPDEDYSNTSAYELLKRYPLDHIEEACRISHERGIMVRIKSGNDRRIPGRGYTLSEKFVEAMEGTFMNRKFPQATIAHNKLSVPSVLARVLSDGSVAAILNVISTGAVQAEFMDLHQVFKNKSFFVDYRAISKIEDTELELDVRLLPRATMTTFDLAHILPPHVGVPPNTFQRLTHLKQTTPTVHDRLHLDIYKTLQQAKEAGMTFEKLLAKLPSGQEHYKQTVHKHLLKMQSECPPLPWLVPTTLSATAEQNDHNDPSMEHCSWKDVKALWNASQEKAKPSAKKAPSEPAWAYVPGRMWIDINGRIIAAVFRGCMETVLDTILARPGITKGAIYEKLKVAMTWCEIEEVLEVLLQRNAIRVQKYVARTKVTLFSWPRQIKLDDAADDDKSYVSYWALPDYYLKTFVK</sequence>
<evidence type="ECO:0000259" key="9">
    <source>
        <dbReference type="Pfam" id="PF24101"/>
    </source>
</evidence>
<dbReference type="InterPro" id="IPR056020">
    <property type="entry name" value="DUF7599"/>
</dbReference>
<evidence type="ECO:0000256" key="3">
    <source>
        <dbReference type="ARBA" id="ARBA00023125"/>
    </source>
</evidence>
<evidence type="ECO:0000256" key="6">
    <source>
        <dbReference type="SAM" id="MobiDB-lite"/>
    </source>
</evidence>
<protein>
    <submittedName>
        <fullName evidence="11">Uncharacterized protein</fullName>
    </submittedName>
</protein>
<dbReference type="Pfam" id="PF24538">
    <property type="entry name" value="DUF7599"/>
    <property type="match status" value="1"/>
</dbReference>
<dbReference type="Pfam" id="PF20222">
    <property type="entry name" value="DUF6581"/>
    <property type="match status" value="1"/>
</dbReference>
<name>A0A261XWB6_9FUNG</name>
<dbReference type="PANTHER" id="PTHR15180">
    <property type="entry name" value="GENERAL TRANSCRIPTION FACTOR 3C POLYPEPTIDE 1"/>
    <property type="match status" value="1"/>
</dbReference>
<comment type="subcellular location">
    <subcellularLocation>
        <location evidence="1">Nucleus</location>
    </subcellularLocation>
</comment>
<gene>
    <name evidence="11" type="ORF">BZG36_05091</name>
</gene>
<dbReference type="EMBL" id="MVBO01000137">
    <property type="protein sequence ID" value="OZJ02643.1"/>
    <property type="molecule type" value="Genomic_DNA"/>
</dbReference>
<keyword evidence="4" id="KW-0804">Transcription</keyword>
<feature type="region of interest" description="Disordered" evidence="6">
    <location>
        <begin position="215"/>
        <end position="235"/>
    </location>
</feature>
<evidence type="ECO:0000256" key="5">
    <source>
        <dbReference type="ARBA" id="ARBA00023242"/>
    </source>
</evidence>
<feature type="domain" description="B-block binding subunit of TFIIIC" evidence="7">
    <location>
        <begin position="141"/>
        <end position="208"/>
    </location>
</feature>
<dbReference type="Pfam" id="PF04182">
    <property type="entry name" value="B-block_TFIIIC"/>
    <property type="match status" value="1"/>
</dbReference>
<evidence type="ECO:0000256" key="4">
    <source>
        <dbReference type="ARBA" id="ARBA00023163"/>
    </source>
</evidence>
<feature type="compositionally biased region" description="Polar residues" evidence="6">
    <location>
        <begin position="526"/>
        <end position="542"/>
    </location>
</feature>
<dbReference type="Proteomes" id="UP000242875">
    <property type="component" value="Unassembled WGS sequence"/>
</dbReference>
<feature type="region of interest" description="Disordered" evidence="6">
    <location>
        <begin position="631"/>
        <end position="672"/>
    </location>
</feature>
<keyword evidence="5" id="KW-0539">Nucleus</keyword>
<dbReference type="OrthoDB" id="68020at2759"/>
<evidence type="ECO:0000259" key="8">
    <source>
        <dbReference type="Pfam" id="PF20222"/>
    </source>
</evidence>
<proteinExistence type="predicted"/>
<dbReference type="InterPro" id="IPR056467">
    <property type="entry name" value="eWH_GTF3C1"/>
</dbReference>
<dbReference type="GO" id="GO:0042791">
    <property type="term" value="P:5S class rRNA transcription by RNA polymerase III"/>
    <property type="evidence" value="ECO:0007669"/>
    <property type="project" value="TreeGrafter"/>
</dbReference>
<feature type="domain" description="DUF7599" evidence="10">
    <location>
        <begin position="251"/>
        <end position="329"/>
    </location>
</feature>
<keyword evidence="3" id="KW-0238">DNA-binding</keyword>
<feature type="domain" description="GTF3C1 extended winged-helix" evidence="9">
    <location>
        <begin position="676"/>
        <end position="780"/>
    </location>
</feature>
<reference evidence="11 12" key="1">
    <citation type="journal article" date="2017" name="Mycologia">
        <title>Bifiguratus adelaidae, gen. et sp. nov., a new member of Mucoromycotina in endophytic and soil-dwelling habitats.</title>
        <authorList>
            <person name="Torres-Cruz T.J."/>
            <person name="Billingsley Tobias T.L."/>
            <person name="Almatruk M."/>
            <person name="Hesse C."/>
            <person name="Kuske C.R."/>
            <person name="Desiro A."/>
            <person name="Benucci G.M."/>
            <person name="Bonito G."/>
            <person name="Stajich J.E."/>
            <person name="Dunlap C."/>
            <person name="Arnold A.E."/>
            <person name="Porras-Alfaro A."/>
        </authorList>
    </citation>
    <scope>NUCLEOTIDE SEQUENCE [LARGE SCALE GENOMIC DNA]</scope>
    <source>
        <strain evidence="11 12">AZ0501</strain>
    </source>
</reference>
<accession>A0A261XWB6</accession>
<feature type="region of interest" description="Disordered" evidence="6">
    <location>
        <begin position="1031"/>
        <end position="1050"/>
    </location>
</feature>
<dbReference type="InterPro" id="IPR007309">
    <property type="entry name" value="TFIIIC_Bblock-bd"/>
</dbReference>
<evidence type="ECO:0000313" key="11">
    <source>
        <dbReference type="EMBL" id="OZJ02643.1"/>
    </source>
</evidence>
<feature type="region of interest" description="Disordered" evidence="6">
    <location>
        <begin position="1137"/>
        <end position="1222"/>
    </location>
</feature>
<dbReference type="GO" id="GO:0000127">
    <property type="term" value="C:transcription factor TFIIIC complex"/>
    <property type="evidence" value="ECO:0007669"/>
    <property type="project" value="InterPro"/>
</dbReference>